<dbReference type="PROSITE" id="PS50213">
    <property type="entry name" value="FAS1"/>
    <property type="match status" value="1"/>
</dbReference>
<dbReference type="Proteomes" id="UP000216339">
    <property type="component" value="Unassembled WGS sequence"/>
</dbReference>
<organism evidence="2 3">
    <name type="scientific">Rubrivirga marina</name>
    <dbReference type="NCBI Taxonomy" id="1196024"/>
    <lineage>
        <taxon>Bacteria</taxon>
        <taxon>Pseudomonadati</taxon>
        <taxon>Rhodothermota</taxon>
        <taxon>Rhodothermia</taxon>
        <taxon>Rhodothermales</taxon>
        <taxon>Rubricoccaceae</taxon>
        <taxon>Rubrivirga</taxon>
    </lineage>
</organism>
<sequence length="129" mass="14049">MTQPELSTLVAAVQRADLVSALNGPGPYTVFAPIDPAWTMDLGEIDDDQLADVLTYHVVEGDYRSTELTDGMTLETLNGEELTIQTLQNRDPMMKVDDADIVYADIESSNGRVHLINLVLDPTRGSGAQ</sequence>
<dbReference type="AlphaFoldDB" id="A0A271J5N8"/>
<evidence type="ECO:0000313" key="2">
    <source>
        <dbReference type="EMBL" id="PAP78832.1"/>
    </source>
</evidence>
<protein>
    <recommendedName>
        <fullName evidence="1">FAS1 domain-containing protein</fullName>
    </recommendedName>
</protein>
<accession>A0A271J5N8</accession>
<dbReference type="Pfam" id="PF02469">
    <property type="entry name" value="Fasciclin"/>
    <property type="match status" value="1"/>
</dbReference>
<dbReference type="InterPro" id="IPR036378">
    <property type="entry name" value="FAS1_dom_sf"/>
</dbReference>
<dbReference type="GO" id="GO:0005615">
    <property type="term" value="C:extracellular space"/>
    <property type="evidence" value="ECO:0007669"/>
    <property type="project" value="TreeGrafter"/>
</dbReference>
<name>A0A271J5N8_9BACT</name>
<dbReference type="InterPro" id="IPR000782">
    <property type="entry name" value="FAS1_domain"/>
</dbReference>
<dbReference type="PANTHER" id="PTHR10900:SF77">
    <property type="entry name" value="FI19380P1"/>
    <property type="match status" value="1"/>
</dbReference>
<comment type="caution">
    <text evidence="2">The sequence shown here is derived from an EMBL/GenBank/DDBJ whole genome shotgun (WGS) entry which is preliminary data.</text>
</comment>
<dbReference type="EMBL" id="MQWD01000001">
    <property type="protein sequence ID" value="PAP78832.1"/>
    <property type="molecule type" value="Genomic_DNA"/>
</dbReference>
<keyword evidence="3" id="KW-1185">Reference proteome</keyword>
<dbReference type="Gene3D" id="2.30.180.10">
    <property type="entry name" value="FAS1 domain"/>
    <property type="match status" value="1"/>
</dbReference>
<reference evidence="2 3" key="1">
    <citation type="submission" date="2016-11" db="EMBL/GenBank/DDBJ databases">
        <title>Study of marine rhodopsin-containing bacteria.</title>
        <authorList>
            <person name="Yoshizawa S."/>
            <person name="Kumagai Y."/>
            <person name="Kogure K."/>
        </authorList>
    </citation>
    <scope>NUCLEOTIDE SEQUENCE [LARGE SCALE GENOMIC DNA]</scope>
    <source>
        <strain evidence="2 3">SAORIC-28</strain>
    </source>
</reference>
<dbReference type="SUPFAM" id="SSF82153">
    <property type="entry name" value="FAS1 domain"/>
    <property type="match status" value="1"/>
</dbReference>
<evidence type="ECO:0000259" key="1">
    <source>
        <dbReference type="PROSITE" id="PS50213"/>
    </source>
</evidence>
<dbReference type="SMART" id="SM00554">
    <property type="entry name" value="FAS1"/>
    <property type="match status" value="1"/>
</dbReference>
<proteinExistence type="predicted"/>
<feature type="domain" description="FAS1" evidence="1">
    <location>
        <begin position="1"/>
        <end position="120"/>
    </location>
</feature>
<gene>
    <name evidence="2" type="ORF">BSZ37_17395</name>
</gene>
<dbReference type="InterPro" id="IPR050904">
    <property type="entry name" value="Adhesion/Biosynth-related"/>
</dbReference>
<dbReference type="PANTHER" id="PTHR10900">
    <property type="entry name" value="PERIOSTIN-RELATED"/>
    <property type="match status" value="1"/>
</dbReference>
<evidence type="ECO:0000313" key="3">
    <source>
        <dbReference type="Proteomes" id="UP000216339"/>
    </source>
</evidence>